<dbReference type="CDD" id="cd07813">
    <property type="entry name" value="COQ10p_like"/>
    <property type="match status" value="1"/>
</dbReference>
<dbReference type="InterPro" id="IPR005031">
    <property type="entry name" value="COQ10_START"/>
</dbReference>
<dbReference type="EMBL" id="JACHWY010000001">
    <property type="protein sequence ID" value="MBB3046835.1"/>
    <property type="molecule type" value="Genomic_DNA"/>
</dbReference>
<comment type="similarity">
    <text evidence="1">Belongs to the ribosome association toxin RatA family.</text>
</comment>
<dbReference type="RefSeq" id="WP_183409497.1">
    <property type="nucleotide sequence ID" value="NZ_JACHWY010000001.1"/>
</dbReference>
<keyword evidence="2" id="KW-1277">Toxin-antitoxin system</keyword>
<dbReference type="GO" id="GO:0048039">
    <property type="term" value="F:ubiquinone binding"/>
    <property type="evidence" value="ECO:0007669"/>
    <property type="project" value="InterPro"/>
</dbReference>
<dbReference type="GO" id="GO:0045333">
    <property type="term" value="P:cellular respiration"/>
    <property type="evidence" value="ECO:0007669"/>
    <property type="project" value="InterPro"/>
</dbReference>
<evidence type="ECO:0000313" key="5">
    <source>
        <dbReference type="Proteomes" id="UP000537130"/>
    </source>
</evidence>
<evidence type="ECO:0000313" key="4">
    <source>
        <dbReference type="EMBL" id="MBB3046835.1"/>
    </source>
</evidence>
<dbReference type="Proteomes" id="UP000537130">
    <property type="component" value="Unassembled WGS sequence"/>
</dbReference>
<evidence type="ECO:0000259" key="3">
    <source>
        <dbReference type="Pfam" id="PF03364"/>
    </source>
</evidence>
<comment type="caution">
    <text evidence="4">The sequence shown here is derived from an EMBL/GenBank/DDBJ whole genome shotgun (WGS) entry which is preliminary data.</text>
</comment>
<organism evidence="4 5">
    <name type="scientific">Litorivivens lipolytica</name>
    <dbReference type="NCBI Taxonomy" id="1524264"/>
    <lineage>
        <taxon>Bacteria</taxon>
        <taxon>Pseudomonadati</taxon>
        <taxon>Pseudomonadota</taxon>
        <taxon>Gammaproteobacteria</taxon>
        <taxon>Litorivivens</taxon>
    </lineage>
</organism>
<protein>
    <submittedName>
        <fullName evidence="4">Ribosome-associated toxin RatA of RatAB toxin-antitoxin module</fullName>
    </submittedName>
</protein>
<dbReference type="Pfam" id="PF03364">
    <property type="entry name" value="Polyketide_cyc"/>
    <property type="match status" value="1"/>
</dbReference>
<dbReference type="AlphaFoldDB" id="A0A7W4Z6D7"/>
<dbReference type="Gene3D" id="3.30.530.20">
    <property type="match status" value="1"/>
</dbReference>
<dbReference type="SUPFAM" id="SSF55961">
    <property type="entry name" value="Bet v1-like"/>
    <property type="match status" value="1"/>
</dbReference>
<dbReference type="PANTHER" id="PTHR12901:SF10">
    <property type="entry name" value="COENZYME Q-BINDING PROTEIN COQ10, MITOCHONDRIAL"/>
    <property type="match status" value="1"/>
</dbReference>
<evidence type="ECO:0000256" key="2">
    <source>
        <dbReference type="ARBA" id="ARBA00022649"/>
    </source>
</evidence>
<reference evidence="4 5" key="1">
    <citation type="submission" date="2020-08" db="EMBL/GenBank/DDBJ databases">
        <title>Genomic Encyclopedia of Type Strains, Phase III (KMG-III): the genomes of soil and plant-associated and newly described type strains.</title>
        <authorList>
            <person name="Whitman W."/>
        </authorList>
    </citation>
    <scope>NUCLEOTIDE SEQUENCE [LARGE SCALE GENOMIC DNA]</scope>
    <source>
        <strain evidence="4 5">CECT 8654</strain>
    </source>
</reference>
<dbReference type="InterPro" id="IPR023393">
    <property type="entry name" value="START-like_dom_sf"/>
</dbReference>
<keyword evidence="5" id="KW-1185">Reference proteome</keyword>
<evidence type="ECO:0000256" key="1">
    <source>
        <dbReference type="ARBA" id="ARBA00008918"/>
    </source>
</evidence>
<dbReference type="PANTHER" id="PTHR12901">
    <property type="entry name" value="SPERM PROTEIN HOMOLOG"/>
    <property type="match status" value="1"/>
</dbReference>
<sequence length="143" mass="15487">MTTISRSALLPYSADQVFELINDVSAYPQFMDGCVGAEVLSESADSMVARLDLSRAGVRQSFTTRNALQRPTEIKLELVDGPFEAFTGRWTLLVLNEQACKVSLFLSFTLNSSVLSAAAKQLFNGAANSLVDAVVKRAKSVYG</sequence>
<proteinExistence type="inferred from homology"/>
<feature type="domain" description="Coenzyme Q-binding protein COQ10 START" evidence="3">
    <location>
        <begin position="10"/>
        <end position="134"/>
    </location>
</feature>
<name>A0A7W4Z6D7_9GAMM</name>
<gene>
    <name evidence="4" type="ORF">FHR99_001071</name>
</gene>
<dbReference type="InterPro" id="IPR044996">
    <property type="entry name" value="COQ10-like"/>
</dbReference>
<accession>A0A7W4Z6D7</accession>